<dbReference type="EMBL" id="QGNW01000527">
    <property type="protein sequence ID" value="RVW68590.1"/>
    <property type="molecule type" value="Genomic_DNA"/>
</dbReference>
<protein>
    <submittedName>
        <fullName evidence="2">Retrovirus-related Pol polyprotein from transposon RE2</fullName>
    </submittedName>
</protein>
<dbReference type="InterPro" id="IPR013103">
    <property type="entry name" value="RVT_2"/>
</dbReference>
<dbReference type="Proteomes" id="UP000288805">
    <property type="component" value="Unassembled WGS sequence"/>
</dbReference>
<gene>
    <name evidence="2" type="primary">RE2_710</name>
    <name evidence="2" type="ORF">CK203_063980</name>
</gene>
<feature type="domain" description="Reverse transcriptase Ty1/copia-type" evidence="1">
    <location>
        <begin position="231"/>
        <end position="331"/>
    </location>
</feature>
<accession>A0A438G8Q0</accession>
<evidence type="ECO:0000313" key="3">
    <source>
        <dbReference type="Proteomes" id="UP000288805"/>
    </source>
</evidence>
<dbReference type="AlphaFoldDB" id="A0A438G8Q0"/>
<organism evidence="2 3">
    <name type="scientific">Vitis vinifera</name>
    <name type="common">Grape</name>
    <dbReference type="NCBI Taxonomy" id="29760"/>
    <lineage>
        <taxon>Eukaryota</taxon>
        <taxon>Viridiplantae</taxon>
        <taxon>Streptophyta</taxon>
        <taxon>Embryophyta</taxon>
        <taxon>Tracheophyta</taxon>
        <taxon>Spermatophyta</taxon>
        <taxon>Magnoliopsida</taxon>
        <taxon>eudicotyledons</taxon>
        <taxon>Gunneridae</taxon>
        <taxon>Pentapetalae</taxon>
        <taxon>rosids</taxon>
        <taxon>Vitales</taxon>
        <taxon>Vitaceae</taxon>
        <taxon>Viteae</taxon>
        <taxon>Vitis</taxon>
    </lineage>
</organism>
<evidence type="ECO:0000259" key="1">
    <source>
        <dbReference type="Pfam" id="PF07727"/>
    </source>
</evidence>
<comment type="caution">
    <text evidence="2">The sequence shown here is derived from an EMBL/GenBank/DDBJ whole genome shotgun (WGS) entry which is preliminary data.</text>
</comment>
<name>A0A438G8Q0_VITVI</name>
<evidence type="ECO:0000313" key="2">
    <source>
        <dbReference type="EMBL" id="RVW68590.1"/>
    </source>
</evidence>
<dbReference type="Pfam" id="PF07727">
    <property type="entry name" value="RVT_2"/>
    <property type="match status" value="1"/>
</dbReference>
<reference evidence="2 3" key="1">
    <citation type="journal article" date="2018" name="PLoS Genet.">
        <title>Population sequencing reveals clonal diversity and ancestral inbreeding in the grapevine cultivar Chardonnay.</title>
        <authorList>
            <person name="Roach M.J."/>
            <person name="Johnson D.L."/>
            <person name="Bohlmann J."/>
            <person name="van Vuuren H.J."/>
            <person name="Jones S.J."/>
            <person name="Pretorius I.S."/>
            <person name="Schmidt S.A."/>
            <person name="Borneman A.R."/>
        </authorList>
    </citation>
    <scope>NUCLEOTIDE SEQUENCE [LARGE SCALE GENOMIC DNA]</scope>
    <source>
        <strain evidence="3">cv. Chardonnay</strain>
        <tissue evidence="2">Leaf</tissue>
    </source>
</reference>
<proteinExistence type="predicted"/>
<sequence length="331" mass="37388">MKCYHHFDITYQDNNGASSSRDSSQFQAMLVAAPEHQDSWFFDIGDTHHLTHSAQTLSHVQPYSGVDQLNSLIFSPFFKFFSIKFPIIVTSRSSDVYVFPPYALTLNTNSPLGSLLVCSLVMHKLIRDAYALMSPLAVSTSPEVSSLMRPPSLSKPSSSTLALFLSQLIYTSHLQSHYQHYFNSYYFRVPPSITSGPFATNSSSMPSSSSPSPLNTHPMAMNHEYQALLRNYTWSLVPLPPSAHIVGYRWIYKLKDRPNGSVERHKARLVKGFTQTLGVVYFDTFNLVAKPYTIRLILALVVSFQWLVRQLDVDNAFLNGELQEEVFMAQP</sequence>